<evidence type="ECO:0000313" key="6">
    <source>
        <dbReference type="EMBL" id="MBP1853729.1"/>
    </source>
</evidence>
<dbReference type="EMBL" id="JAGGJX010000001">
    <property type="protein sequence ID" value="MBP1853729.1"/>
    <property type="molecule type" value="Genomic_DNA"/>
</dbReference>
<protein>
    <submittedName>
        <fullName evidence="6">Toxin secretion/phage lysis holin</fullName>
    </submittedName>
</protein>
<evidence type="ECO:0000256" key="2">
    <source>
        <dbReference type="ARBA" id="ARBA00022692"/>
    </source>
</evidence>
<feature type="transmembrane region" description="Helical" evidence="5">
    <location>
        <begin position="67"/>
        <end position="90"/>
    </location>
</feature>
<sequence>MNVYSEKISTAIGVIGTGLTWVLGTWDIAIIVLVMFMSLDYILGLLKGKVNNNLNSKTGFRGLAKKSAIFVVLIVAVCLDRLIGNGTWIFRTLVCYFYIANEGLSILENCSQIGIKVPVQIQNALEQLRDKEE</sequence>
<dbReference type="NCBIfam" id="TIGR01593">
    <property type="entry name" value="holin_tox_secr"/>
    <property type="match status" value="1"/>
</dbReference>
<comment type="caution">
    <text evidence="6">The sequence shown here is derived from an EMBL/GenBank/DDBJ whole genome shotgun (WGS) entry which is preliminary data.</text>
</comment>
<keyword evidence="4 5" id="KW-0472">Membrane</keyword>
<evidence type="ECO:0000313" key="7">
    <source>
        <dbReference type="Proteomes" id="UP000767291"/>
    </source>
</evidence>
<keyword evidence="3 5" id="KW-1133">Transmembrane helix</keyword>
<keyword evidence="7" id="KW-1185">Reference proteome</keyword>
<evidence type="ECO:0000256" key="3">
    <source>
        <dbReference type="ARBA" id="ARBA00022989"/>
    </source>
</evidence>
<accession>A0ABS4E724</accession>
<gene>
    <name evidence="6" type="ORF">J2Z43_000119</name>
</gene>
<dbReference type="RefSeq" id="WP_209455386.1">
    <property type="nucleotide sequence ID" value="NZ_BAAACS010000017.1"/>
</dbReference>
<evidence type="ECO:0000256" key="4">
    <source>
        <dbReference type="ARBA" id="ARBA00023136"/>
    </source>
</evidence>
<evidence type="ECO:0000256" key="5">
    <source>
        <dbReference type="SAM" id="Phobius"/>
    </source>
</evidence>
<reference evidence="6 7" key="1">
    <citation type="submission" date="2021-03" db="EMBL/GenBank/DDBJ databases">
        <title>Genomic Encyclopedia of Type Strains, Phase IV (KMG-IV): sequencing the most valuable type-strain genomes for metagenomic binning, comparative biology and taxonomic classification.</title>
        <authorList>
            <person name="Goeker M."/>
        </authorList>
    </citation>
    <scope>NUCLEOTIDE SEQUENCE [LARGE SCALE GENOMIC DNA]</scope>
    <source>
        <strain evidence="6 7">DSM 1289</strain>
    </source>
</reference>
<proteinExistence type="predicted"/>
<dbReference type="Pfam" id="PF05105">
    <property type="entry name" value="Phage_holin_4_1"/>
    <property type="match status" value="1"/>
</dbReference>
<name>A0ABS4E724_9FIRM</name>
<dbReference type="InterPro" id="IPR006480">
    <property type="entry name" value="Phage_holin_4_1"/>
</dbReference>
<comment type="subcellular location">
    <subcellularLocation>
        <location evidence="1">Membrane</location>
        <topology evidence="1">Multi-pass membrane protein</topology>
    </subcellularLocation>
</comment>
<evidence type="ECO:0000256" key="1">
    <source>
        <dbReference type="ARBA" id="ARBA00004141"/>
    </source>
</evidence>
<keyword evidence="2 5" id="KW-0812">Transmembrane</keyword>
<organism evidence="6 7">
    <name type="scientific">Metaclostridioides mangenotii</name>
    <dbReference type="NCBI Taxonomy" id="1540"/>
    <lineage>
        <taxon>Bacteria</taxon>
        <taxon>Bacillati</taxon>
        <taxon>Bacillota</taxon>
        <taxon>Clostridia</taxon>
        <taxon>Peptostreptococcales</taxon>
        <taxon>Peptostreptococcaceae</taxon>
        <taxon>Metaclostridioides</taxon>
    </lineage>
</organism>
<dbReference type="Proteomes" id="UP000767291">
    <property type="component" value="Unassembled WGS sequence"/>
</dbReference>